<name>A0A2K1QGA0_9PEZI</name>
<feature type="compositionally biased region" description="Polar residues" evidence="1">
    <location>
        <begin position="59"/>
        <end position="74"/>
    </location>
</feature>
<feature type="region of interest" description="Disordered" evidence="1">
    <location>
        <begin position="1"/>
        <end position="185"/>
    </location>
</feature>
<feature type="compositionally biased region" description="Low complexity" evidence="1">
    <location>
        <begin position="78"/>
        <end position="91"/>
    </location>
</feature>
<feature type="compositionally biased region" description="Basic and acidic residues" evidence="1">
    <location>
        <begin position="144"/>
        <end position="155"/>
    </location>
</feature>
<comment type="caution">
    <text evidence="2">The sequence shown here is derived from an EMBL/GenBank/DDBJ whole genome shotgun (WGS) entry which is preliminary data.</text>
</comment>
<protein>
    <submittedName>
        <fullName evidence="2">Uncharacterized protein</fullName>
    </submittedName>
</protein>
<feature type="compositionally biased region" description="Polar residues" evidence="1">
    <location>
        <begin position="429"/>
        <end position="438"/>
    </location>
</feature>
<organism evidence="2 3">
    <name type="scientific">Sphaceloma murrayae</name>
    <dbReference type="NCBI Taxonomy" id="2082308"/>
    <lineage>
        <taxon>Eukaryota</taxon>
        <taxon>Fungi</taxon>
        <taxon>Dikarya</taxon>
        <taxon>Ascomycota</taxon>
        <taxon>Pezizomycotina</taxon>
        <taxon>Dothideomycetes</taxon>
        <taxon>Dothideomycetidae</taxon>
        <taxon>Myriangiales</taxon>
        <taxon>Elsinoaceae</taxon>
        <taxon>Sphaceloma</taxon>
    </lineage>
</organism>
<evidence type="ECO:0000313" key="2">
    <source>
        <dbReference type="EMBL" id="PNS14204.1"/>
    </source>
</evidence>
<feature type="region of interest" description="Disordered" evidence="1">
    <location>
        <begin position="359"/>
        <end position="385"/>
    </location>
</feature>
<feature type="compositionally biased region" description="Polar residues" evidence="1">
    <location>
        <begin position="455"/>
        <end position="466"/>
    </location>
</feature>
<gene>
    <name evidence="2" type="ORF">CAC42_6717</name>
</gene>
<evidence type="ECO:0000313" key="3">
    <source>
        <dbReference type="Proteomes" id="UP000243797"/>
    </source>
</evidence>
<dbReference type="Proteomes" id="UP000243797">
    <property type="component" value="Unassembled WGS sequence"/>
</dbReference>
<dbReference type="EMBL" id="NKHZ01000088">
    <property type="protein sequence ID" value="PNS14204.1"/>
    <property type="molecule type" value="Genomic_DNA"/>
</dbReference>
<accession>A0A2K1QGA0</accession>
<dbReference type="AlphaFoldDB" id="A0A2K1QGA0"/>
<feature type="compositionally biased region" description="Basic and acidic residues" evidence="1">
    <location>
        <begin position="172"/>
        <end position="181"/>
    </location>
</feature>
<feature type="compositionally biased region" description="Polar residues" evidence="1">
    <location>
        <begin position="373"/>
        <end position="385"/>
    </location>
</feature>
<dbReference type="OrthoDB" id="3926974at2759"/>
<feature type="region of interest" description="Disordered" evidence="1">
    <location>
        <begin position="428"/>
        <end position="466"/>
    </location>
</feature>
<reference evidence="2 3" key="1">
    <citation type="submission" date="2017-06" db="EMBL/GenBank/DDBJ databases">
        <title>Draft genome sequence of a variant of Elsinoe murrayae.</title>
        <authorList>
            <person name="Cheng Q."/>
        </authorList>
    </citation>
    <scope>NUCLEOTIDE SEQUENCE [LARGE SCALE GENOMIC DNA]</scope>
    <source>
        <strain evidence="2 3">CQ-2017a</strain>
    </source>
</reference>
<sequence>MPPKTTIRLGKRSSTSDHDHNQTKRLKLTASAPQESPREITTPDARPKRHASKPKRYSDPSQPASVEKSLTTPRGDSPKITIKAKAKPAPAHVSDDDEEAPASYTQDFLMNYIDDAPPTAAPPKQKVGESAPRRVSAPIPDNPYKVRADTGRRESAPMPLAKPTKSAPSQQHIRECRDDPTGRSYYANVIDRPPMQDDEETMLKKLDAAILSLARLSIPTPRNPVFNANVIERQADSLVKIVTGCSSPVRETLPASRTGTPDTELRILIQNAISMLSTSMVDKSLRLAEQALNAGKSHVDPKLQPAIDADKFAMAALETVTYSSALNINCVVSRERTSMLWTLYMALLYLIAPPPVPPHQPMPPPRRPAGAVSQDTSPSNTVKLPSVSNTAYTVGTIEGAVDNFKAYEERGARGTPPPHHFLLREHQTAKSLSDNSRNYDIMPPPPIPTRRQPQVNTPPHQTVTAR</sequence>
<keyword evidence="3" id="KW-1185">Reference proteome</keyword>
<evidence type="ECO:0000256" key="1">
    <source>
        <dbReference type="SAM" id="MobiDB-lite"/>
    </source>
</evidence>
<proteinExistence type="predicted"/>
<dbReference type="InParanoid" id="A0A2K1QGA0"/>